<keyword evidence="2" id="KW-1185">Reference proteome</keyword>
<dbReference type="Gene3D" id="2.40.50.140">
    <property type="entry name" value="Nucleic acid-binding proteins"/>
    <property type="match status" value="1"/>
</dbReference>
<dbReference type="AlphaFoldDB" id="A0AAP0H6P4"/>
<comment type="caution">
    <text evidence="1">The sequence shown here is derived from an EMBL/GenBank/DDBJ whole genome shotgun (WGS) entry which is preliminary data.</text>
</comment>
<evidence type="ECO:0000313" key="2">
    <source>
        <dbReference type="Proteomes" id="UP001408789"/>
    </source>
</evidence>
<accession>A0AAP0H6P4</accession>
<dbReference type="InterPro" id="IPR012340">
    <property type="entry name" value="NA-bd_OB-fold"/>
</dbReference>
<dbReference type="Proteomes" id="UP001408789">
    <property type="component" value="Unassembled WGS sequence"/>
</dbReference>
<evidence type="ECO:0000313" key="1">
    <source>
        <dbReference type="EMBL" id="KAK9071865.1"/>
    </source>
</evidence>
<gene>
    <name evidence="1" type="ORF">SSX86_008295</name>
</gene>
<organism evidence="1 2">
    <name type="scientific">Deinandra increscens subsp. villosa</name>
    <dbReference type="NCBI Taxonomy" id="3103831"/>
    <lineage>
        <taxon>Eukaryota</taxon>
        <taxon>Viridiplantae</taxon>
        <taxon>Streptophyta</taxon>
        <taxon>Embryophyta</taxon>
        <taxon>Tracheophyta</taxon>
        <taxon>Spermatophyta</taxon>
        <taxon>Magnoliopsida</taxon>
        <taxon>eudicotyledons</taxon>
        <taxon>Gunneridae</taxon>
        <taxon>Pentapetalae</taxon>
        <taxon>asterids</taxon>
        <taxon>campanulids</taxon>
        <taxon>Asterales</taxon>
        <taxon>Asteraceae</taxon>
        <taxon>Asteroideae</taxon>
        <taxon>Heliantheae alliance</taxon>
        <taxon>Madieae</taxon>
        <taxon>Madiinae</taxon>
        <taxon>Deinandra</taxon>
    </lineage>
</organism>
<proteinExistence type="predicted"/>
<name>A0AAP0H6P4_9ASTR</name>
<protein>
    <submittedName>
        <fullName evidence="1">Uncharacterized protein</fullName>
    </submittedName>
</protein>
<reference evidence="1 2" key="1">
    <citation type="submission" date="2024-04" db="EMBL/GenBank/DDBJ databases">
        <title>The reference genome of an endangered Asteraceae, Deinandra increscens subsp. villosa, native to the Central Coast of California.</title>
        <authorList>
            <person name="Guilliams M."/>
            <person name="Hasenstab-Lehman K."/>
            <person name="Meyer R."/>
            <person name="Mcevoy S."/>
        </authorList>
    </citation>
    <scope>NUCLEOTIDE SEQUENCE [LARGE SCALE GENOMIC DNA]</scope>
    <source>
        <tissue evidence="1">Leaf</tissue>
    </source>
</reference>
<dbReference type="EMBL" id="JBCNJP010000010">
    <property type="protein sequence ID" value="KAK9071865.1"/>
    <property type="molecule type" value="Genomic_DNA"/>
</dbReference>
<sequence>MFLINPKSPLLPCRSELRIRLLIRIPTSNRSISTNRCNPCNHNCNFYPINTLNHVQHALHISIAIANFTTSDSDYREHVLETTLWQNGLFELDMEKAIGKVLTITSSLVIEHEGVLQLETTPATTISLNPNFPDLHKYIEKYCVNTAIADQTASANVVFFDDAMTSIIQTSCVEMVVDKARDHYCFPLESDSPVKRTDAQDRTEE</sequence>